<evidence type="ECO:0000313" key="2">
    <source>
        <dbReference type="EMBL" id="TDX48967.1"/>
    </source>
</evidence>
<reference evidence="2 3" key="1">
    <citation type="submission" date="2019-03" db="EMBL/GenBank/DDBJ databases">
        <title>Subsurface microbial communities from deep shales in Ohio and West Virginia, USA.</title>
        <authorList>
            <person name="Wrighton K."/>
        </authorList>
    </citation>
    <scope>NUCLEOTIDE SEQUENCE [LARGE SCALE GENOMIC DNA]</scope>
    <source>
        <strain evidence="2 3">MSL 6dP</strain>
    </source>
</reference>
<evidence type="ECO:0000313" key="3">
    <source>
        <dbReference type="Proteomes" id="UP000295832"/>
    </source>
</evidence>
<feature type="domain" description="Reverse transcriptase" evidence="1">
    <location>
        <begin position="1"/>
        <end position="46"/>
    </location>
</feature>
<dbReference type="InterPro" id="IPR043502">
    <property type="entry name" value="DNA/RNA_pol_sf"/>
</dbReference>
<dbReference type="Pfam" id="PF08388">
    <property type="entry name" value="GIIM"/>
    <property type="match status" value="1"/>
</dbReference>
<protein>
    <submittedName>
        <fullName evidence="2">Group II intron maturase</fullName>
    </submittedName>
</protein>
<organism evidence="2 3">
    <name type="scientific">Orenia marismortui</name>
    <dbReference type="NCBI Taxonomy" id="46469"/>
    <lineage>
        <taxon>Bacteria</taxon>
        <taxon>Bacillati</taxon>
        <taxon>Bacillota</taxon>
        <taxon>Clostridia</taxon>
        <taxon>Halanaerobiales</taxon>
        <taxon>Halobacteroidaceae</taxon>
        <taxon>Orenia</taxon>
    </lineage>
</organism>
<dbReference type="AlphaFoldDB" id="A0A4R8GSR8"/>
<dbReference type="InterPro" id="IPR000477">
    <property type="entry name" value="RT_dom"/>
</dbReference>
<dbReference type="PROSITE" id="PS50878">
    <property type="entry name" value="RT_POL"/>
    <property type="match status" value="1"/>
</dbReference>
<sequence>MGEKITREIKDKILDILDKMGLKLNKEKTKSVEAKKNAFNFLGFTFRFDNCLYNKGSKYWNVFPSKKAQKRLRRKIRDYLKSSGHLLPMAIANDLNSKLRGWINYFTISKVSYPNKAKRDIEWYLRRTLNKHFKRKSQRKSRLYSKGVYRILVEKHGLVKPTAY</sequence>
<dbReference type="EMBL" id="SOEG01000023">
    <property type="protein sequence ID" value="TDX48967.1"/>
    <property type="molecule type" value="Genomic_DNA"/>
</dbReference>
<dbReference type="Proteomes" id="UP000295832">
    <property type="component" value="Unassembled WGS sequence"/>
</dbReference>
<dbReference type="InterPro" id="IPR013597">
    <property type="entry name" value="Mat_intron_G2"/>
</dbReference>
<accession>A0A4R8GSR8</accession>
<evidence type="ECO:0000259" key="1">
    <source>
        <dbReference type="PROSITE" id="PS50878"/>
    </source>
</evidence>
<proteinExistence type="predicted"/>
<dbReference type="SUPFAM" id="SSF56672">
    <property type="entry name" value="DNA/RNA polymerases"/>
    <property type="match status" value="1"/>
</dbReference>
<comment type="caution">
    <text evidence="2">The sequence shown here is derived from an EMBL/GenBank/DDBJ whole genome shotgun (WGS) entry which is preliminary data.</text>
</comment>
<keyword evidence="3" id="KW-1185">Reference proteome</keyword>
<name>A0A4R8GSR8_9FIRM</name>
<gene>
    <name evidence="2" type="ORF">C7959_12333</name>
</gene>